<accession>A0ABU7RMC2</accession>
<dbReference type="PANTHER" id="PTHR42928:SF3">
    <property type="entry name" value="UPF0065 PROTEIN YFLP"/>
    <property type="match status" value="1"/>
</dbReference>
<protein>
    <submittedName>
        <fullName evidence="3">Tripartite tricarboxylate transporter substrate-binding protein</fullName>
    </submittedName>
</protein>
<gene>
    <name evidence="3" type="ORF">V1633_03970</name>
</gene>
<dbReference type="RefSeq" id="WP_331212768.1">
    <property type="nucleotide sequence ID" value="NZ_JAZGQK010000003.1"/>
</dbReference>
<comment type="similarity">
    <text evidence="1">Belongs to the UPF0065 (bug) family.</text>
</comment>
<dbReference type="EMBL" id="JAZGQK010000003">
    <property type="protein sequence ID" value="MEE6257647.1"/>
    <property type="molecule type" value="Genomic_DNA"/>
</dbReference>
<dbReference type="PANTHER" id="PTHR42928">
    <property type="entry name" value="TRICARBOXYLATE-BINDING PROTEIN"/>
    <property type="match status" value="1"/>
</dbReference>
<dbReference type="SUPFAM" id="SSF53850">
    <property type="entry name" value="Periplasmic binding protein-like II"/>
    <property type="match status" value="1"/>
</dbReference>
<dbReference type="CDD" id="cd07012">
    <property type="entry name" value="PBP2_Bug_TTT"/>
    <property type="match status" value="1"/>
</dbReference>
<dbReference type="Gene3D" id="3.40.190.150">
    <property type="entry name" value="Bordetella uptake gene, domain 1"/>
    <property type="match status" value="1"/>
</dbReference>
<evidence type="ECO:0000313" key="3">
    <source>
        <dbReference type="EMBL" id="MEE6257647.1"/>
    </source>
</evidence>
<dbReference type="InterPro" id="IPR042100">
    <property type="entry name" value="Bug_dom1"/>
</dbReference>
<feature type="region of interest" description="Disordered" evidence="2">
    <location>
        <begin position="314"/>
        <end position="376"/>
    </location>
</feature>
<evidence type="ECO:0000256" key="1">
    <source>
        <dbReference type="ARBA" id="ARBA00006987"/>
    </source>
</evidence>
<dbReference type="InterPro" id="IPR005064">
    <property type="entry name" value="BUG"/>
</dbReference>
<dbReference type="Pfam" id="PF03401">
    <property type="entry name" value="TctC"/>
    <property type="match status" value="1"/>
</dbReference>
<organism evidence="3 4">
    <name type="scientific">Plantactinospora sonchi</name>
    <dbReference type="NCBI Taxonomy" id="1544735"/>
    <lineage>
        <taxon>Bacteria</taxon>
        <taxon>Bacillati</taxon>
        <taxon>Actinomycetota</taxon>
        <taxon>Actinomycetes</taxon>
        <taxon>Micromonosporales</taxon>
        <taxon>Micromonosporaceae</taxon>
        <taxon>Plantactinospora</taxon>
    </lineage>
</organism>
<keyword evidence="4" id="KW-1185">Reference proteome</keyword>
<comment type="caution">
    <text evidence="3">The sequence shown here is derived from an EMBL/GenBank/DDBJ whole genome shotgun (WGS) entry which is preliminary data.</text>
</comment>
<name>A0ABU7RMC2_9ACTN</name>
<dbReference type="Proteomes" id="UP001332243">
    <property type="component" value="Unassembled WGS sequence"/>
</dbReference>
<sequence>MAVAGCLAVLLAGLPGCAGRSDDDLAGLRILVPNAPGSGYDVTARTVAKALVDAGVVRGVEVFNLPGGGGVVGLRRLGYERGDNRLLMLMGLGVVGAQRAGGAAFTLQDTVPVARLIEEPAIVVVTRDSPYRDLTDLIRAWRADPGAVPVGGGSSAGGPDHLAPMLVADAVGIAPHRVRYRQYDGGGDLLAAILDHEVAVGVSGRSEYADQIASGQLRVLAVTSVHRVPGIAAPTLRERGVDVVFTNWRGVVAPPGLAERDVAALRGAVGRLHASAQWRSLLDRYGWTDAYLDGPAFGAFLDAENTRLTGVLDELGLSPPSAAPSPGRTGGPDVAATPATGPPEPGGPAPVSGSAVRPSGSAAAGTRPAPTGSRPG</sequence>
<evidence type="ECO:0000256" key="2">
    <source>
        <dbReference type="SAM" id="MobiDB-lite"/>
    </source>
</evidence>
<proteinExistence type="inferred from homology"/>
<evidence type="ECO:0000313" key="4">
    <source>
        <dbReference type="Proteomes" id="UP001332243"/>
    </source>
</evidence>
<dbReference type="PIRSF" id="PIRSF017082">
    <property type="entry name" value="YflP"/>
    <property type="match status" value="1"/>
</dbReference>
<reference evidence="3 4" key="1">
    <citation type="submission" date="2024-01" db="EMBL/GenBank/DDBJ databases">
        <title>Genome insights into Plantactinospora sonchi sp. nov.</title>
        <authorList>
            <person name="Wang L."/>
        </authorList>
    </citation>
    <scope>NUCLEOTIDE SEQUENCE [LARGE SCALE GENOMIC DNA]</scope>
    <source>
        <strain evidence="3 4">NEAU-QY2</strain>
    </source>
</reference>
<dbReference type="Gene3D" id="3.40.190.10">
    <property type="entry name" value="Periplasmic binding protein-like II"/>
    <property type="match status" value="1"/>
</dbReference>